<evidence type="ECO:0000259" key="8">
    <source>
        <dbReference type="SMART" id="SM00864"/>
    </source>
</evidence>
<keyword evidence="4" id="KW-0378">Hydrolase</keyword>
<feature type="domain" description="Tubulin/FtsZ GTPase" evidence="8">
    <location>
        <begin position="49"/>
        <end position="246"/>
    </location>
</feature>
<dbReference type="InterPro" id="IPR036525">
    <property type="entry name" value="Tubulin/FtsZ_GTPase_sf"/>
</dbReference>
<evidence type="ECO:0000313" key="9">
    <source>
        <dbReference type="EMBL" id="KAF7259247.1"/>
    </source>
</evidence>
<dbReference type="PROSITE" id="PS00227">
    <property type="entry name" value="TUBULIN"/>
    <property type="match status" value="1"/>
</dbReference>
<dbReference type="InterPro" id="IPR008280">
    <property type="entry name" value="Tub_FtsZ_C"/>
</dbReference>
<dbReference type="InterPro" id="IPR002452">
    <property type="entry name" value="Alpha_tubulin"/>
</dbReference>
<keyword evidence="5" id="KW-0342">GTP-binding</keyword>
<keyword evidence="2" id="KW-0493">Microtubule</keyword>
<comment type="catalytic activity">
    <reaction evidence="6">
        <text>GTP + H2O = GDP + phosphate + H(+)</text>
        <dbReference type="Rhea" id="RHEA:19669"/>
        <dbReference type="ChEBI" id="CHEBI:15377"/>
        <dbReference type="ChEBI" id="CHEBI:15378"/>
        <dbReference type="ChEBI" id="CHEBI:37565"/>
        <dbReference type="ChEBI" id="CHEBI:43474"/>
        <dbReference type="ChEBI" id="CHEBI:58189"/>
    </reaction>
    <physiologicalReaction direction="left-to-right" evidence="6">
        <dbReference type="Rhea" id="RHEA:19670"/>
    </physiologicalReaction>
</comment>
<dbReference type="Pfam" id="PF00091">
    <property type="entry name" value="Tubulin"/>
    <property type="match status" value="1"/>
</dbReference>
<evidence type="ECO:0000313" key="10">
    <source>
        <dbReference type="Proteomes" id="UP000822476"/>
    </source>
</evidence>
<dbReference type="GO" id="GO:0007017">
    <property type="term" value="P:microtubule-based process"/>
    <property type="evidence" value="ECO:0007669"/>
    <property type="project" value="InterPro"/>
</dbReference>
<dbReference type="GO" id="GO:0005525">
    <property type="term" value="F:GTP binding"/>
    <property type="evidence" value="ECO:0007669"/>
    <property type="project" value="UniProtKB-KW"/>
</dbReference>
<dbReference type="Proteomes" id="UP000822476">
    <property type="component" value="Unassembled WGS sequence"/>
</dbReference>
<dbReference type="OrthoDB" id="6233517at2759"/>
<evidence type="ECO:0000256" key="7">
    <source>
        <dbReference type="SAM" id="MobiDB-lite"/>
    </source>
</evidence>
<dbReference type="PRINTS" id="PR01161">
    <property type="entry name" value="TUBULIN"/>
</dbReference>
<dbReference type="InterPro" id="IPR037103">
    <property type="entry name" value="Tubulin/FtsZ-like_C"/>
</dbReference>
<evidence type="ECO:0000256" key="4">
    <source>
        <dbReference type="ARBA" id="ARBA00022801"/>
    </source>
</evidence>
<dbReference type="SUPFAM" id="SSF52490">
    <property type="entry name" value="Tubulin nucleotide-binding domain-like"/>
    <property type="match status" value="1"/>
</dbReference>
<evidence type="ECO:0000256" key="5">
    <source>
        <dbReference type="ARBA" id="ARBA00023134"/>
    </source>
</evidence>
<dbReference type="Gene3D" id="3.40.50.1440">
    <property type="entry name" value="Tubulin/FtsZ, GTPase domain"/>
    <property type="match status" value="1"/>
</dbReference>
<dbReference type="CDD" id="cd02186">
    <property type="entry name" value="alpha_tubulin"/>
    <property type="match status" value="1"/>
</dbReference>
<dbReference type="SMART" id="SM00864">
    <property type="entry name" value="Tubulin"/>
    <property type="match status" value="1"/>
</dbReference>
<dbReference type="GO" id="GO:0005200">
    <property type="term" value="F:structural constituent of cytoskeleton"/>
    <property type="evidence" value="ECO:0007669"/>
    <property type="project" value="InterPro"/>
</dbReference>
<dbReference type="InterPro" id="IPR003008">
    <property type="entry name" value="Tubulin_FtsZ_GTPase"/>
</dbReference>
<protein>
    <recommendedName>
        <fullName evidence="8">Tubulin/FtsZ GTPase domain-containing protein</fullName>
    </recommendedName>
</protein>
<dbReference type="Pfam" id="PF03953">
    <property type="entry name" value="Tubulin_C"/>
    <property type="match status" value="1"/>
</dbReference>
<dbReference type="AlphaFoldDB" id="A0A8S9Z816"/>
<dbReference type="PANTHER" id="PTHR11588">
    <property type="entry name" value="TUBULIN"/>
    <property type="match status" value="1"/>
</dbReference>
<name>A0A8S9Z816_9TREM</name>
<sequence>MGGQIIQCFLGQCGLQVGNAVWELACVENGLDPSGVKLNPDTADVDSGIDTAFSQTRSGRYVPRCTLIDTEPTVIDEVRVGVYRNLFNPHQLVNGWEDSASNFARGYYQNARKLMQPSMNAVRQLTEACDNLQAFTFHHSNGGGTGSGFTAALLEKIRDEYAKRVCFGLTLCPSDSLTNSTVEAYNSLLGFHVPTDYIDFSILLDNQALLKACVDKIGIPRPTMTHLNRIHAQVMSGLLSPLQFDSQLSANVSALLTNLVPYPSAHFLVSSLSPLRGYAVTDYEANSCYTLTQQAFEADRQFLTCPVDHRTVYLSCCLFYRGGVSGKQVNSSILQLKQSGRLPWVDWCPTGFKVAISHQPMTCIPGSYLNPTSCSLVMLHNSTMIVPSLSRLLSEFQLLYSRRAFIHWFAAEGMDESQFSETLSKLSQLRDEYIQFQQSDSTGPHSNEIPYHSQPHPKMENYSASPYQPPSNESFVDSCPNITLRNTFSSQTLPVLMGRQNTAFSQTSPNPMGYRRCPTHTGMFDSMQHPYMSGEFSEKREGILTQPIDSLDPTSGLHLSSLTDCCWATEVGDNLSPDTCQVKNIRPAASSKKVHKENSTVGHQVGLTTEPLSQSPRKVHTCFPQSVASHPCKKECNSVSTHKNCQDQLLKVTPILQNQQNTVTNADELTSNLTRRKSYKVHGHHRTCTTGSSCIVQASNSSRMSLERVAKAITS</sequence>
<proteinExistence type="inferred from homology"/>
<keyword evidence="10" id="KW-1185">Reference proteome</keyword>
<dbReference type="EMBL" id="JTDE01001294">
    <property type="protein sequence ID" value="KAF7259247.1"/>
    <property type="molecule type" value="Genomic_DNA"/>
</dbReference>
<gene>
    <name evidence="9" type="ORF">EG68_03080</name>
</gene>
<organism evidence="9 10">
    <name type="scientific">Paragonimus skrjabini miyazakii</name>
    <dbReference type="NCBI Taxonomy" id="59628"/>
    <lineage>
        <taxon>Eukaryota</taxon>
        <taxon>Metazoa</taxon>
        <taxon>Spiralia</taxon>
        <taxon>Lophotrochozoa</taxon>
        <taxon>Platyhelminthes</taxon>
        <taxon>Trematoda</taxon>
        <taxon>Digenea</taxon>
        <taxon>Plagiorchiida</taxon>
        <taxon>Troglotremata</taxon>
        <taxon>Troglotrematidae</taxon>
        <taxon>Paragonimus</taxon>
    </lineage>
</organism>
<dbReference type="Gene3D" id="1.10.287.600">
    <property type="entry name" value="Helix hairpin bin"/>
    <property type="match status" value="1"/>
</dbReference>
<dbReference type="PRINTS" id="PR01162">
    <property type="entry name" value="ALPHATUBULIN"/>
</dbReference>
<evidence type="ECO:0000256" key="1">
    <source>
        <dbReference type="ARBA" id="ARBA00009636"/>
    </source>
</evidence>
<dbReference type="GO" id="GO:0016787">
    <property type="term" value="F:hydrolase activity"/>
    <property type="evidence" value="ECO:0007669"/>
    <property type="project" value="UniProtKB-KW"/>
</dbReference>
<accession>A0A8S9Z816</accession>
<comment type="similarity">
    <text evidence="1">Belongs to the tubulin family.</text>
</comment>
<dbReference type="InterPro" id="IPR017975">
    <property type="entry name" value="Tubulin_CS"/>
</dbReference>
<dbReference type="InterPro" id="IPR023123">
    <property type="entry name" value="Tubulin_C"/>
</dbReference>
<comment type="caution">
    <text evidence="9">The sequence shown here is derived from an EMBL/GenBank/DDBJ whole genome shotgun (WGS) entry which is preliminary data.</text>
</comment>
<dbReference type="SUPFAM" id="SSF55307">
    <property type="entry name" value="Tubulin C-terminal domain-like"/>
    <property type="match status" value="1"/>
</dbReference>
<dbReference type="InterPro" id="IPR000217">
    <property type="entry name" value="Tubulin"/>
</dbReference>
<dbReference type="Gene3D" id="3.30.1330.20">
    <property type="entry name" value="Tubulin/FtsZ, C-terminal domain"/>
    <property type="match status" value="1"/>
</dbReference>
<evidence type="ECO:0000256" key="2">
    <source>
        <dbReference type="ARBA" id="ARBA00022701"/>
    </source>
</evidence>
<dbReference type="InterPro" id="IPR018316">
    <property type="entry name" value="Tubulin/FtsZ_2-layer-sand-dom"/>
</dbReference>
<evidence type="ECO:0000256" key="3">
    <source>
        <dbReference type="ARBA" id="ARBA00022741"/>
    </source>
</evidence>
<evidence type="ECO:0000256" key="6">
    <source>
        <dbReference type="ARBA" id="ARBA00049117"/>
    </source>
</evidence>
<feature type="region of interest" description="Disordered" evidence="7">
    <location>
        <begin position="438"/>
        <end position="470"/>
    </location>
</feature>
<keyword evidence="3" id="KW-0547">Nucleotide-binding</keyword>
<dbReference type="GO" id="GO:0005874">
    <property type="term" value="C:microtubule"/>
    <property type="evidence" value="ECO:0007669"/>
    <property type="project" value="UniProtKB-KW"/>
</dbReference>
<reference evidence="9" key="1">
    <citation type="submission" date="2019-07" db="EMBL/GenBank/DDBJ databases">
        <title>Annotation for the trematode Paragonimus miyazaki's.</title>
        <authorList>
            <person name="Choi Y.-J."/>
        </authorList>
    </citation>
    <scope>NUCLEOTIDE SEQUENCE</scope>
    <source>
        <strain evidence="9">Japan</strain>
    </source>
</reference>